<dbReference type="GO" id="GO:0016788">
    <property type="term" value="F:hydrolase activity, acting on ester bonds"/>
    <property type="evidence" value="ECO:0007669"/>
    <property type="project" value="InterPro"/>
</dbReference>
<proteinExistence type="inferred from homology"/>
<evidence type="ECO:0008006" key="9">
    <source>
        <dbReference type="Google" id="ProtNLM"/>
    </source>
</evidence>
<sequence>MNITDISVERWLQIRLFVLDFDGILNDGYVYICETGLETNRFSHLDGKGVDHLLAAGIIVHVLSGQVNKIVETRCTKLKISWDSGRTLKSAEGKLAGFEQILLRHGLQSDESLYMGDDVNDLLVLQRAGIGITVPNGHPLVLQKCPLVTVARGGHGAVREVVDYLLHLQDINRRKEEE</sequence>
<dbReference type="Pfam" id="PF08282">
    <property type="entry name" value="Hydrolase_3"/>
    <property type="match status" value="1"/>
</dbReference>
<evidence type="ECO:0000313" key="7">
    <source>
        <dbReference type="EMBL" id="OHA60626.1"/>
    </source>
</evidence>
<dbReference type="Proteomes" id="UP000177090">
    <property type="component" value="Unassembled WGS sequence"/>
</dbReference>
<dbReference type="InterPro" id="IPR023214">
    <property type="entry name" value="HAD_sf"/>
</dbReference>
<evidence type="ECO:0000313" key="8">
    <source>
        <dbReference type="Proteomes" id="UP000177090"/>
    </source>
</evidence>
<evidence type="ECO:0000256" key="5">
    <source>
        <dbReference type="ARBA" id="ARBA00022801"/>
    </source>
</evidence>
<keyword evidence="6" id="KW-0460">Magnesium</keyword>
<comment type="similarity">
    <text evidence="2">Belongs to the KdsC family.</text>
</comment>
<dbReference type="EMBL" id="MHTL01000011">
    <property type="protein sequence ID" value="OHA60626.1"/>
    <property type="molecule type" value="Genomic_DNA"/>
</dbReference>
<organism evidence="7 8">
    <name type="scientific">Candidatus Vogelbacteria bacterium RIFOXYD1_FULL_51_18</name>
    <dbReference type="NCBI Taxonomy" id="1802440"/>
    <lineage>
        <taxon>Bacteria</taxon>
        <taxon>Candidatus Vogeliibacteriota</taxon>
    </lineage>
</organism>
<dbReference type="STRING" id="1802440.A2569_00940"/>
<keyword evidence="4" id="KW-0479">Metal-binding</keyword>
<dbReference type="PANTHER" id="PTHR21485">
    <property type="entry name" value="HAD SUPERFAMILY MEMBERS CMAS AND KDSC"/>
    <property type="match status" value="1"/>
</dbReference>
<evidence type="ECO:0000256" key="2">
    <source>
        <dbReference type="ARBA" id="ARBA00005893"/>
    </source>
</evidence>
<reference evidence="7 8" key="1">
    <citation type="journal article" date="2016" name="Nat. Commun.">
        <title>Thousands of microbial genomes shed light on interconnected biogeochemical processes in an aquifer system.</title>
        <authorList>
            <person name="Anantharaman K."/>
            <person name="Brown C.T."/>
            <person name="Hug L.A."/>
            <person name="Sharon I."/>
            <person name="Castelle C.J."/>
            <person name="Probst A.J."/>
            <person name="Thomas B.C."/>
            <person name="Singh A."/>
            <person name="Wilkins M.J."/>
            <person name="Karaoz U."/>
            <person name="Brodie E.L."/>
            <person name="Williams K.H."/>
            <person name="Hubbard S.S."/>
            <person name="Banfield J.F."/>
        </authorList>
    </citation>
    <scope>NUCLEOTIDE SEQUENCE [LARGE SCALE GENOMIC DNA]</scope>
</reference>
<evidence type="ECO:0000256" key="1">
    <source>
        <dbReference type="ARBA" id="ARBA00001946"/>
    </source>
</evidence>
<dbReference type="InterPro" id="IPR036412">
    <property type="entry name" value="HAD-like_sf"/>
</dbReference>
<dbReference type="SFLD" id="SFLDG01136">
    <property type="entry name" value="C1.6:_Phosphoserine_Phosphatas"/>
    <property type="match status" value="1"/>
</dbReference>
<name>A0A1G2QJA9_9BACT</name>
<dbReference type="SFLD" id="SFLDG01138">
    <property type="entry name" value="C1.6.2:_Deoxy-d-mannose-octulo"/>
    <property type="match status" value="1"/>
</dbReference>
<dbReference type="InterPro" id="IPR010023">
    <property type="entry name" value="KdsC_fam"/>
</dbReference>
<dbReference type="AlphaFoldDB" id="A0A1G2QJA9"/>
<evidence type="ECO:0000256" key="3">
    <source>
        <dbReference type="ARBA" id="ARBA00011881"/>
    </source>
</evidence>
<protein>
    <recommendedName>
        <fullName evidence="9">3-deoxy-D-manno-octulosonate 8-phosphate phosphatase</fullName>
    </recommendedName>
</protein>
<dbReference type="PANTHER" id="PTHR21485:SF3">
    <property type="entry name" value="N-ACYLNEURAMINATE CYTIDYLYLTRANSFERASE"/>
    <property type="match status" value="1"/>
</dbReference>
<gene>
    <name evidence="7" type="ORF">A2569_00940</name>
</gene>
<dbReference type="SUPFAM" id="SSF56784">
    <property type="entry name" value="HAD-like"/>
    <property type="match status" value="1"/>
</dbReference>
<comment type="cofactor">
    <cofactor evidence="1">
        <name>Mg(2+)</name>
        <dbReference type="ChEBI" id="CHEBI:18420"/>
    </cofactor>
</comment>
<dbReference type="SFLD" id="SFLDS00003">
    <property type="entry name" value="Haloacid_Dehalogenase"/>
    <property type="match status" value="1"/>
</dbReference>
<accession>A0A1G2QJA9</accession>
<dbReference type="GO" id="GO:0046872">
    <property type="term" value="F:metal ion binding"/>
    <property type="evidence" value="ECO:0007669"/>
    <property type="project" value="UniProtKB-KW"/>
</dbReference>
<keyword evidence="5" id="KW-0378">Hydrolase</keyword>
<evidence type="ECO:0000256" key="4">
    <source>
        <dbReference type="ARBA" id="ARBA00022723"/>
    </source>
</evidence>
<dbReference type="InterPro" id="IPR050793">
    <property type="entry name" value="CMP-NeuNAc_synthase"/>
</dbReference>
<dbReference type="GO" id="GO:0008781">
    <property type="term" value="F:N-acylneuraminate cytidylyltransferase activity"/>
    <property type="evidence" value="ECO:0007669"/>
    <property type="project" value="TreeGrafter"/>
</dbReference>
<comment type="caution">
    <text evidence="7">The sequence shown here is derived from an EMBL/GenBank/DDBJ whole genome shotgun (WGS) entry which is preliminary data.</text>
</comment>
<dbReference type="Gene3D" id="3.40.50.1000">
    <property type="entry name" value="HAD superfamily/HAD-like"/>
    <property type="match status" value="1"/>
</dbReference>
<evidence type="ECO:0000256" key="6">
    <source>
        <dbReference type="ARBA" id="ARBA00022842"/>
    </source>
</evidence>
<comment type="subunit">
    <text evidence="3">Homotetramer.</text>
</comment>